<keyword evidence="7 8" id="KW-0472">Membrane</keyword>
<feature type="transmembrane region" description="Helical" evidence="8">
    <location>
        <begin position="535"/>
        <end position="556"/>
    </location>
</feature>
<dbReference type="Pfam" id="PF06826">
    <property type="entry name" value="Asp-Al_Ex"/>
    <property type="match status" value="2"/>
</dbReference>
<feature type="domain" description="RCK C-terminal" evidence="9">
    <location>
        <begin position="286"/>
        <end position="368"/>
    </location>
</feature>
<dbReference type="PROSITE" id="PS51202">
    <property type="entry name" value="RCK_C"/>
    <property type="match status" value="2"/>
</dbReference>
<dbReference type="OrthoDB" id="5166626at2"/>
<dbReference type="RefSeq" id="WP_147162553.1">
    <property type="nucleotide sequence ID" value="NZ_BJZO01000010.1"/>
</dbReference>
<comment type="similarity">
    <text evidence="2">Belongs to the AAE transporter (TC 2.A.81) family.</text>
</comment>
<evidence type="ECO:0000313" key="11">
    <source>
        <dbReference type="Proteomes" id="UP000321567"/>
    </source>
</evidence>
<keyword evidence="11" id="KW-1185">Reference proteome</keyword>
<dbReference type="SUPFAM" id="SSF116726">
    <property type="entry name" value="TrkA C-terminal domain-like"/>
    <property type="match status" value="2"/>
</dbReference>
<gene>
    <name evidence="10" type="ORF">ROR02_06310</name>
</gene>
<feature type="transmembrane region" description="Helical" evidence="8">
    <location>
        <begin position="471"/>
        <end position="491"/>
    </location>
</feature>
<comment type="subcellular location">
    <subcellularLocation>
        <location evidence="1">Cell membrane</location>
        <topology evidence="1">Multi-pass membrane protein</topology>
    </subcellularLocation>
</comment>
<dbReference type="NCBIfam" id="TIGR01625">
    <property type="entry name" value="YidE_YbjL_dupl"/>
    <property type="match status" value="2"/>
</dbReference>
<evidence type="ECO:0000256" key="7">
    <source>
        <dbReference type="ARBA" id="ARBA00023136"/>
    </source>
</evidence>
<protein>
    <submittedName>
        <fullName evidence="10">Putative transport protein</fullName>
    </submittedName>
</protein>
<dbReference type="InterPro" id="IPR050144">
    <property type="entry name" value="AAE_transporter"/>
</dbReference>
<keyword evidence="4" id="KW-1003">Cell membrane</keyword>
<dbReference type="AlphaFoldDB" id="A0A512H564"/>
<dbReference type="InterPro" id="IPR036721">
    <property type="entry name" value="RCK_C_sf"/>
</dbReference>
<sequence length="558" mass="58238">MLDLFNGLPEIARLMITLSVIAVAGLGLGQIRVKGIGLGIGGVLFAGLGVGHLAATAGVGFSAPVLGFVREFGLILFVYTIGVQVGPGFVAAFRREGLGLNLMAVAIVVLGALTTVVLHLATGFSLPALLGVFSGAVTNTPALGATQEILAGVHATAEQQMLPSLGYAVAYPFGIAGILIAMILVRVVLRLDTNREAEAFERQRQAENAALETMDVAIRNANLDGATLHEIGLAGEGGVMASRLLRNDHLEVPHPGTRIQTGDVLHLVGPRPELDRLKLFLGQEIATPVTTKGTDVRWERLVVTNDTVLGKSIGQLNLADAYDVVVSRVNRAGIELVPHPALALQFGDILNVIGKPENLARATTVLGNSHRRLQQADFAPVFIGILLGVIVGSIPLFLPGMPAPLKLGLAGGPLIVAIVLSRIGRIGPLVWFMPPAANLALREVGIVLFLAVVGLTSGGHFLDTLVNGDGLAWMACGVVITLVPLLVVGFFARLVGKLNYLSVCGLLAGSMTDPPALAFANALSPSEAPALSYAAVYPLVMCLRILVPQILVLALWPG</sequence>
<feature type="transmembrane region" description="Helical" evidence="8">
    <location>
        <begin position="72"/>
        <end position="93"/>
    </location>
</feature>
<dbReference type="Proteomes" id="UP000321567">
    <property type="component" value="Unassembled WGS sequence"/>
</dbReference>
<evidence type="ECO:0000259" key="9">
    <source>
        <dbReference type="PROSITE" id="PS51202"/>
    </source>
</evidence>
<feature type="transmembrane region" description="Helical" evidence="8">
    <location>
        <begin position="100"/>
        <end position="121"/>
    </location>
</feature>
<dbReference type="InterPro" id="IPR006512">
    <property type="entry name" value="YidE_YbjL"/>
</dbReference>
<evidence type="ECO:0000256" key="2">
    <source>
        <dbReference type="ARBA" id="ARBA00009854"/>
    </source>
</evidence>
<evidence type="ECO:0000256" key="6">
    <source>
        <dbReference type="ARBA" id="ARBA00022989"/>
    </source>
</evidence>
<evidence type="ECO:0000256" key="1">
    <source>
        <dbReference type="ARBA" id="ARBA00004651"/>
    </source>
</evidence>
<dbReference type="Gene3D" id="3.30.70.1450">
    <property type="entry name" value="Regulator of K+ conductance, C-terminal domain"/>
    <property type="match status" value="2"/>
</dbReference>
<dbReference type="PANTHER" id="PTHR30445:SF3">
    <property type="entry name" value="TRANSPORT PROTEIN YIDE-RELATED"/>
    <property type="match status" value="1"/>
</dbReference>
<evidence type="ECO:0000313" key="10">
    <source>
        <dbReference type="EMBL" id="GEO80500.1"/>
    </source>
</evidence>
<evidence type="ECO:0000256" key="3">
    <source>
        <dbReference type="ARBA" id="ARBA00022448"/>
    </source>
</evidence>
<feature type="domain" description="RCK C-terminal" evidence="9">
    <location>
        <begin position="198"/>
        <end position="283"/>
    </location>
</feature>
<keyword evidence="3" id="KW-0813">Transport</keyword>
<feature type="transmembrane region" description="Helical" evidence="8">
    <location>
        <begin position="410"/>
        <end position="432"/>
    </location>
</feature>
<evidence type="ECO:0000256" key="8">
    <source>
        <dbReference type="SAM" id="Phobius"/>
    </source>
</evidence>
<feature type="transmembrane region" description="Helical" evidence="8">
    <location>
        <begin position="169"/>
        <end position="189"/>
    </location>
</feature>
<dbReference type="InterPro" id="IPR006037">
    <property type="entry name" value="RCK_C"/>
</dbReference>
<dbReference type="GO" id="GO:0005886">
    <property type="term" value="C:plasma membrane"/>
    <property type="evidence" value="ECO:0007669"/>
    <property type="project" value="UniProtKB-SubCell"/>
</dbReference>
<organism evidence="10 11">
    <name type="scientific">Pararhodospirillum oryzae</name>
    <dbReference type="NCBI Taxonomy" id="478448"/>
    <lineage>
        <taxon>Bacteria</taxon>
        <taxon>Pseudomonadati</taxon>
        <taxon>Pseudomonadota</taxon>
        <taxon>Alphaproteobacteria</taxon>
        <taxon>Rhodospirillales</taxon>
        <taxon>Rhodospirillaceae</taxon>
        <taxon>Pararhodospirillum</taxon>
    </lineage>
</organism>
<name>A0A512H564_9PROT</name>
<accession>A0A512H564</accession>
<evidence type="ECO:0000256" key="5">
    <source>
        <dbReference type="ARBA" id="ARBA00022692"/>
    </source>
</evidence>
<keyword evidence="5 8" id="KW-0812">Transmembrane</keyword>
<dbReference type="GO" id="GO:0006813">
    <property type="term" value="P:potassium ion transport"/>
    <property type="evidence" value="ECO:0007669"/>
    <property type="project" value="InterPro"/>
</dbReference>
<feature type="transmembrane region" description="Helical" evidence="8">
    <location>
        <begin position="43"/>
        <end position="66"/>
    </location>
</feature>
<evidence type="ECO:0000256" key="4">
    <source>
        <dbReference type="ARBA" id="ARBA00022475"/>
    </source>
</evidence>
<dbReference type="EMBL" id="BJZO01000010">
    <property type="protein sequence ID" value="GEO80500.1"/>
    <property type="molecule type" value="Genomic_DNA"/>
</dbReference>
<feature type="transmembrane region" description="Helical" evidence="8">
    <location>
        <begin position="439"/>
        <end position="459"/>
    </location>
</feature>
<reference evidence="10 11" key="1">
    <citation type="submission" date="2019-07" db="EMBL/GenBank/DDBJ databases">
        <title>Whole genome shotgun sequence of Rhodospirillum oryzae NBRC 107573.</title>
        <authorList>
            <person name="Hosoyama A."/>
            <person name="Uohara A."/>
            <person name="Ohji S."/>
            <person name="Ichikawa N."/>
        </authorList>
    </citation>
    <scope>NUCLEOTIDE SEQUENCE [LARGE SCALE GENOMIC DNA]</scope>
    <source>
        <strain evidence="10 11">NBRC 107573</strain>
    </source>
</reference>
<keyword evidence="6 8" id="KW-1133">Transmembrane helix</keyword>
<dbReference type="GO" id="GO:0008324">
    <property type="term" value="F:monoatomic cation transmembrane transporter activity"/>
    <property type="evidence" value="ECO:0007669"/>
    <property type="project" value="InterPro"/>
</dbReference>
<proteinExistence type="inferred from homology"/>
<dbReference type="NCBIfam" id="NF003007">
    <property type="entry name" value="PRK03818.1"/>
    <property type="match status" value="1"/>
</dbReference>
<feature type="transmembrane region" description="Helical" evidence="8">
    <location>
        <begin position="378"/>
        <end position="398"/>
    </location>
</feature>
<dbReference type="PANTHER" id="PTHR30445">
    <property type="entry name" value="K(+)_H(+) ANTIPORTER SUBUNIT KHTT"/>
    <property type="match status" value="1"/>
</dbReference>
<feature type="transmembrane region" description="Helical" evidence="8">
    <location>
        <begin position="498"/>
        <end position="523"/>
    </location>
</feature>
<feature type="transmembrane region" description="Helical" evidence="8">
    <location>
        <begin position="12"/>
        <end position="31"/>
    </location>
</feature>
<dbReference type="Pfam" id="PF02080">
    <property type="entry name" value="TrkA_C"/>
    <property type="match status" value="2"/>
</dbReference>
<comment type="caution">
    <text evidence="10">The sequence shown here is derived from an EMBL/GenBank/DDBJ whole genome shotgun (WGS) entry which is preliminary data.</text>
</comment>